<dbReference type="GO" id="GO:0052689">
    <property type="term" value="F:carboxylic ester hydrolase activity"/>
    <property type="evidence" value="ECO:0007669"/>
    <property type="project" value="UniProtKB-KW"/>
</dbReference>
<dbReference type="EC" id="3.1.1.-" evidence="5"/>
<protein>
    <recommendedName>
        <fullName evidence="5">Carboxylic ester hydrolase</fullName>
        <ecNumber evidence="5">3.1.1.-</ecNumber>
    </recommendedName>
</protein>
<evidence type="ECO:0000256" key="4">
    <source>
        <dbReference type="ARBA" id="ARBA00023157"/>
    </source>
</evidence>
<evidence type="ECO:0000313" key="6">
    <source>
        <dbReference type="EMBL" id="KAF2160101.1"/>
    </source>
</evidence>
<dbReference type="Pfam" id="PF07519">
    <property type="entry name" value="Tannase"/>
    <property type="match status" value="1"/>
</dbReference>
<comment type="similarity">
    <text evidence="5">Belongs to the tannase family.</text>
</comment>
<gene>
    <name evidence="6" type="ORF">M409DRAFT_70638</name>
</gene>
<dbReference type="PANTHER" id="PTHR33938:SF16">
    <property type="entry name" value="CARBOXYLIC ESTER HYDROLASE"/>
    <property type="match status" value="1"/>
</dbReference>
<sequence>MLIPLHAGGFTSASSLADVCTTAHARSSLPQNAYQGIIIDDSSVSANAFYNISISDVMYPDAVIDYCNVTFAYSHEGRVNDRVLVTYWLPAPNKFETRFLATGGGGLAINSGNTAVAGAIPYGAATGLTDGGFGGFDVQWDAVFLLANNTVNWQSVYMMGYQAIHEMTVIGKAFTQNFFASNRTLYTYYQGCSEGGREGFSQVQRFADTYDGAIIGAPALRYSFQQVNHLHSGIVEQTLDYYPPSCELDRIVNETIKACDLLDGNGDGVVSRTDLCARHFDLESIIGAPYSYPATPSSRTTLAAPAQNGTVSEKGIAVAAEILKGLQDSKGRQVYVPYQYGATFADAATEYNNATGKWQIPENGLGTQSYGSEWVERYLWLQNSSTLPTLKNVTYDSLKEWMILGLHMYSDSLQTTWPDLSSWQQAGNKILHYHGESDNSIPTAASVRYRESVRKIMYGHLSYNASEAALSEWYKYYSIPGAAHCSDNPYQPNAPFPQTNFKVMIDWVEKGVNPNTLNATVLLGENKGQNQQICAWPLRPLWKENGTMECVFDQASLDSWFYDLDAVKVPVF</sequence>
<dbReference type="PANTHER" id="PTHR33938">
    <property type="entry name" value="FERULOYL ESTERASE B-RELATED"/>
    <property type="match status" value="1"/>
</dbReference>
<keyword evidence="1" id="KW-0719">Serine esterase</keyword>
<keyword evidence="3 5" id="KW-0378">Hydrolase</keyword>
<proteinExistence type="inferred from homology"/>
<organism evidence="6 7">
    <name type="scientific">Zasmidium cellare ATCC 36951</name>
    <dbReference type="NCBI Taxonomy" id="1080233"/>
    <lineage>
        <taxon>Eukaryota</taxon>
        <taxon>Fungi</taxon>
        <taxon>Dikarya</taxon>
        <taxon>Ascomycota</taxon>
        <taxon>Pezizomycotina</taxon>
        <taxon>Dothideomycetes</taxon>
        <taxon>Dothideomycetidae</taxon>
        <taxon>Mycosphaerellales</taxon>
        <taxon>Mycosphaerellaceae</taxon>
        <taxon>Zasmidium</taxon>
    </lineage>
</organism>
<dbReference type="InterPro" id="IPR018247">
    <property type="entry name" value="EF_Hand_1_Ca_BS"/>
</dbReference>
<dbReference type="PROSITE" id="PS00018">
    <property type="entry name" value="EF_HAND_1"/>
    <property type="match status" value="1"/>
</dbReference>
<name>A0A6A6BZ92_ZASCE</name>
<keyword evidence="4" id="KW-1015">Disulfide bond</keyword>
<evidence type="ECO:0000256" key="5">
    <source>
        <dbReference type="RuleBase" id="RU361238"/>
    </source>
</evidence>
<evidence type="ECO:0000313" key="7">
    <source>
        <dbReference type="Proteomes" id="UP000799537"/>
    </source>
</evidence>
<evidence type="ECO:0000256" key="3">
    <source>
        <dbReference type="ARBA" id="ARBA00022801"/>
    </source>
</evidence>
<dbReference type="InterPro" id="IPR011118">
    <property type="entry name" value="Tannase/feruloyl_esterase"/>
</dbReference>
<reference evidence="6" key="1">
    <citation type="journal article" date="2020" name="Stud. Mycol.">
        <title>101 Dothideomycetes genomes: a test case for predicting lifestyles and emergence of pathogens.</title>
        <authorList>
            <person name="Haridas S."/>
            <person name="Albert R."/>
            <person name="Binder M."/>
            <person name="Bloem J."/>
            <person name="Labutti K."/>
            <person name="Salamov A."/>
            <person name="Andreopoulos B."/>
            <person name="Baker S."/>
            <person name="Barry K."/>
            <person name="Bills G."/>
            <person name="Bluhm B."/>
            <person name="Cannon C."/>
            <person name="Castanera R."/>
            <person name="Culley D."/>
            <person name="Daum C."/>
            <person name="Ezra D."/>
            <person name="Gonzalez J."/>
            <person name="Henrissat B."/>
            <person name="Kuo A."/>
            <person name="Liang C."/>
            <person name="Lipzen A."/>
            <person name="Lutzoni F."/>
            <person name="Magnuson J."/>
            <person name="Mondo S."/>
            <person name="Nolan M."/>
            <person name="Ohm R."/>
            <person name="Pangilinan J."/>
            <person name="Park H.-J."/>
            <person name="Ramirez L."/>
            <person name="Alfaro M."/>
            <person name="Sun H."/>
            <person name="Tritt A."/>
            <person name="Yoshinaga Y."/>
            <person name="Zwiers L.-H."/>
            <person name="Turgeon B."/>
            <person name="Goodwin S."/>
            <person name="Spatafora J."/>
            <person name="Crous P."/>
            <person name="Grigoriev I."/>
        </authorList>
    </citation>
    <scope>NUCLEOTIDE SEQUENCE</scope>
    <source>
        <strain evidence="6">ATCC 36951</strain>
    </source>
</reference>
<dbReference type="AlphaFoldDB" id="A0A6A6BZ92"/>
<dbReference type="RefSeq" id="XP_033660990.1">
    <property type="nucleotide sequence ID" value="XM_033818826.1"/>
</dbReference>
<evidence type="ECO:0000256" key="1">
    <source>
        <dbReference type="ARBA" id="ARBA00022487"/>
    </source>
</evidence>
<evidence type="ECO:0000256" key="2">
    <source>
        <dbReference type="ARBA" id="ARBA00022729"/>
    </source>
</evidence>
<dbReference type="GeneID" id="54572098"/>
<dbReference type="OrthoDB" id="3039123at2759"/>
<accession>A0A6A6BZ92</accession>
<keyword evidence="2" id="KW-0732">Signal</keyword>
<dbReference type="Proteomes" id="UP000799537">
    <property type="component" value="Unassembled WGS sequence"/>
</dbReference>
<dbReference type="EMBL" id="ML993629">
    <property type="protein sequence ID" value="KAF2160101.1"/>
    <property type="molecule type" value="Genomic_DNA"/>
</dbReference>
<keyword evidence="7" id="KW-1185">Reference proteome</keyword>